<sequence>MSQHKAYYSTVLDAPAGLVWALIRDFNALPAWHPAIRDSLIEEGRAPDSVGCVRSFHLQDGAHIREKLLALDEQAMSVTYDFQTSPIPARNYLATLRLTPVTKGHRTFAEWWATYDCDPGQEAELTPLFRDGVFKAGFDALATRLAGPVMAAPRELWPEGPPAKVFCSDVIAAPPAAVWAVMRDFAGMGGWHPDITRMHMLDGRRSDEVGATRDFYVGDGRLHEQLTQLCDRTMSFRYRITMSPMPWTRYSAGPTLHPIVDGNRTFAVWTADWHAAPHDDAALMPLVHNDVFQKAFDTLNARFAR</sequence>
<dbReference type="CDD" id="cd07821">
    <property type="entry name" value="PYR_PYL_RCAR_like"/>
    <property type="match status" value="2"/>
</dbReference>
<dbReference type="Pfam" id="PF10604">
    <property type="entry name" value="Polyketide_cyc2"/>
    <property type="match status" value="2"/>
</dbReference>
<dbReference type="PANTHER" id="PTHR39332:SF7">
    <property type="entry name" value="SRPBCC FAMILY PROTEIN"/>
    <property type="match status" value="1"/>
</dbReference>
<keyword evidence="2" id="KW-1185">Reference proteome</keyword>
<dbReference type="SUPFAM" id="SSF55961">
    <property type="entry name" value="Bet v1-like"/>
    <property type="match status" value="2"/>
</dbReference>
<dbReference type="InterPro" id="IPR023393">
    <property type="entry name" value="START-like_dom_sf"/>
</dbReference>
<proteinExistence type="predicted"/>
<gene>
    <name evidence="1" type="ORF">CKO45_03335</name>
</gene>
<comment type="caution">
    <text evidence="1">The sequence shown here is derived from an EMBL/GenBank/DDBJ whole genome shotgun (WGS) entry which is preliminary data.</text>
</comment>
<name>A0ABS1CSU2_9PROT</name>
<dbReference type="RefSeq" id="WP_133218441.1">
    <property type="nucleotide sequence ID" value="NZ_NRSG01000013.1"/>
</dbReference>
<dbReference type="EMBL" id="NRSG01000013">
    <property type="protein sequence ID" value="MBK1657261.1"/>
    <property type="molecule type" value="Genomic_DNA"/>
</dbReference>
<dbReference type="InterPro" id="IPR019587">
    <property type="entry name" value="Polyketide_cyclase/dehydratase"/>
</dbReference>
<organism evidence="1 2">
    <name type="scientific">Paracraurococcus ruber</name>
    <dbReference type="NCBI Taxonomy" id="77675"/>
    <lineage>
        <taxon>Bacteria</taxon>
        <taxon>Pseudomonadati</taxon>
        <taxon>Pseudomonadota</taxon>
        <taxon>Alphaproteobacteria</taxon>
        <taxon>Acetobacterales</taxon>
        <taxon>Roseomonadaceae</taxon>
        <taxon>Paracraurococcus</taxon>
    </lineage>
</organism>
<evidence type="ECO:0000313" key="1">
    <source>
        <dbReference type="EMBL" id="MBK1657261.1"/>
    </source>
</evidence>
<protein>
    <submittedName>
        <fullName evidence="1">MxaD family protein</fullName>
    </submittedName>
</protein>
<dbReference type="Proteomes" id="UP000697995">
    <property type="component" value="Unassembled WGS sequence"/>
</dbReference>
<dbReference type="PANTHER" id="PTHR39332">
    <property type="entry name" value="BLL4707 PROTEIN"/>
    <property type="match status" value="1"/>
</dbReference>
<reference evidence="1 2" key="1">
    <citation type="journal article" date="2020" name="Microorganisms">
        <title>Osmotic Adaptation and Compatible Solute Biosynthesis of Phototrophic Bacteria as Revealed from Genome Analyses.</title>
        <authorList>
            <person name="Imhoff J.F."/>
            <person name="Rahn T."/>
            <person name="Kunzel S."/>
            <person name="Keller A."/>
            <person name="Neulinger S.C."/>
        </authorList>
    </citation>
    <scope>NUCLEOTIDE SEQUENCE [LARGE SCALE GENOMIC DNA]</scope>
    <source>
        <strain evidence="1 2">DSM 15382</strain>
    </source>
</reference>
<accession>A0ABS1CSU2</accession>
<dbReference type="Gene3D" id="3.30.530.20">
    <property type="match status" value="2"/>
</dbReference>
<evidence type="ECO:0000313" key="2">
    <source>
        <dbReference type="Proteomes" id="UP000697995"/>
    </source>
</evidence>